<dbReference type="RefSeq" id="XP_008874979.1">
    <property type="nucleotide sequence ID" value="XM_008876757.1"/>
</dbReference>
<gene>
    <name evidence="5" type="ORF">H310_10381</name>
</gene>
<sequence>MERGSTETTTVHKDMDIPLATTDGTHVLPLPAMHTLVEIRKALMTPFLPPTKRAARVKCIVEHDAQFLKELLRVADQCLDLDDDESMEILFQITKSLIELCDSTVLQLLLSDAFFLDVVGILECNPHTIRKMCFRKDLSAHMTFNEVIPITEPQVVQAIHLNYRIDAIKDNILSRTLADGCTIWLESIVNENNISILTYISNHEDYMVKLRSLVADPATESTGLLLLQNVMRLIQVTQPPSRGVPRVPHMLKADYSGMNPVFGSLHHALFPTTLLPTFASILTRPNDANRLLVLEMLHHLVLFQNGDLLRVYMADERNCDLSLPFSLTWEPNQSLLLAILVAFVQTEAARGGVLDILKHLFHVVPGRDDKFLHMLYHGNYMQWWLHLLGLPDQTGHLYELHASVWEVLTMCVSHHGYRIKYLLAKLPMAQYATDALLSGNKLRILHVAAFLKGCVLRNETFYSNMVATPAIWDAILDLLQVRTKNPSAVVSALLDMIMAAEAHNCRMIMEHIVNHAKITLLEAAYSGVVASIKAKLSDGQPELHNGLTIQEEERYWAHDEQTMVVVVDEVDDDVLSDTSKVATPEDEGPALSPPPLIPLQDREETGIIASPAGSRLSKKQVKSMFSAIQWSSPSKKQKVD</sequence>
<dbReference type="STRING" id="157072.A0A024TS50"/>
<comment type="subcellular location">
    <subcellularLocation>
        <location evidence="1">Nucleus</location>
    </subcellularLocation>
</comment>
<dbReference type="GO" id="GO:0030289">
    <property type="term" value="C:protein phosphatase 4 complex"/>
    <property type="evidence" value="ECO:0007669"/>
    <property type="project" value="TreeGrafter"/>
</dbReference>
<accession>A0A024TS50</accession>
<evidence type="ECO:0000256" key="2">
    <source>
        <dbReference type="ARBA" id="ARBA00023242"/>
    </source>
</evidence>
<proteinExistence type="predicted"/>
<evidence type="ECO:0000256" key="1">
    <source>
        <dbReference type="ARBA" id="ARBA00004123"/>
    </source>
</evidence>
<evidence type="ECO:0000313" key="5">
    <source>
        <dbReference type="EMBL" id="ETV96187.1"/>
    </source>
</evidence>
<evidence type="ECO:0000256" key="3">
    <source>
        <dbReference type="SAM" id="MobiDB-lite"/>
    </source>
</evidence>
<dbReference type="GO" id="GO:0072542">
    <property type="term" value="F:protein phosphatase activator activity"/>
    <property type="evidence" value="ECO:0007669"/>
    <property type="project" value="TreeGrafter"/>
</dbReference>
<dbReference type="Pfam" id="PF04802">
    <property type="entry name" value="PP4R3"/>
    <property type="match status" value="1"/>
</dbReference>
<dbReference type="GO" id="GO:0005654">
    <property type="term" value="C:nucleoplasm"/>
    <property type="evidence" value="ECO:0007669"/>
    <property type="project" value="TreeGrafter"/>
</dbReference>
<dbReference type="AlphaFoldDB" id="A0A024TS50"/>
<dbReference type="PANTHER" id="PTHR23318">
    <property type="entry name" value="ATP SYNTHASE GAMMA-RELATED"/>
    <property type="match status" value="1"/>
</dbReference>
<feature type="region of interest" description="Disordered" evidence="3">
    <location>
        <begin position="579"/>
        <end position="617"/>
    </location>
</feature>
<reference evidence="5" key="1">
    <citation type="submission" date="2013-12" db="EMBL/GenBank/DDBJ databases">
        <title>The Genome Sequence of Aphanomyces invadans NJM9701.</title>
        <authorList>
            <consortium name="The Broad Institute Genomics Platform"/>
            <person name="Russ C."/>
            <person name="Tyler B."/>
            <person name="van West P."/>
            <person name="Dieguez-Uribeondo J."/>
            <person name="Young S.K."/>
            <person name="Zeng Q."/>
            <person name="Gargeya S."/>
            <person name="Fitzgerald M."/>
            <person name="Abouelleil A."/>
            <person name="Alvarado L."/>
            <person name="Chapman S.B."/>
            <person name="Gainer-Dewar J."/>
            <person name="Goldberg J."/>
            <person name="Griggs A."/>
            <person name="Gujja S."/>
            <person name="Hansen M."/>
            <person name="Howarth C."/>
            <person name="Imamovic A."/>
            <person name="Ireland A."/>
            <person name="Larimer J."/>
            <person name="McCowan C."/>
            <person name="Murphy C."/>
            <person name="Pearson M."/>
            <person name="Poon T.W."/>
            <person name="Priest M."/>
            <person name="Roberts A."/>
            <person name="Saif S."/>
            <person name="Shea T."/>
            <person name="Sykes S."/>
            <person name="Wortman J."/>
            <person name="Nusbaum C."/>
            <person name="Birren B."/>
        </authorList>
    </citation>
    <scope>NUCLEOTIDE SEQUENCE [LARGE SCALE GENOMIC DNA]</scope>
    <source>
        <strain evidence="5">NJM9701</strain>
    </source>
</reference>
<dbReference type="InterPro" id="IPR051137">
    <property type="entry name" value="PP4R3-like"/>
</dbReference>
<organism evidence="5">
    <name type="scientific">Aphanomyces invadans</name>
    <dbReference type="NCBI Taxonomy" id="157072"/>
    <lineage>
        <taxon>Eukaryota</taxon>
        <taxon>Sar</taxon>
        <taxon>Stramenopiles</taxon>
        <taxon>Oomycota</taxon>
        <taxon>Saprolegniomycetes</taxon>
        <taxon>Saprolegniales</taxon>
        <taxon>Verrucalvaceae</taxon>
        <taxon>Aphanomyces</taxon>
    </lineage>
</organism>
<protein>
    <recommendedName>
        <fullName evidence="4">Serine/threonine-protein phosphatase 4 regulatory subunit 3-like central domain-containing protein</fullName>
    </recommendedName>
</protein>
<dbReference type="PANTHER" id="PTHR23318:SF0">
    <property type="entry name" value="SERINE_THREONINE-PROTEIN PHOSPHATASE 4 REGULATORY SUBUNIT 3"/>
    <property type="match status" value="1"/>
</dbReference>
<keyword evidence="2" id="KW-0539">Nucleus</keyword>
<dbReference type="eggNOG" id="KOG2175">
    <property type="taxonomic scope" value="Eukaryota"/>
</dbReference>
<dbReference type="EMBL" id="KI913977">
    <property type="protein sequence ID" value="ETV96187.1"/>
    <property type="molecule type" value="Genomic_DNA"/>
</dbReference>
<dbReference type="OrthoDB" id="27483at2759"/>
<dbReference type="GeneID" id="20087431"/>
<dbReference type="VEuPathDB" id="FungiDB:H310_10381"/>
<feature type="domain" description="Serine/threonine-protein phosphatase 4 regulatory subunit 3-like central" evidence="4">
    <location>
        <begin position="41"/>
        <end position="535"/>
    </location>
</feature>
<evidence type="ECO:0000259" key="4">
    <source>
        <dbReference type="Pfam" id="PF04802"/>
    </source>
</evidence>
<name>A0A024TS50_9STRA</name>
<dbReference type="InterPro" id="IPR006887">
    <property type="entry name" value="P4R3-like_central_dom"/>
</dbReference>